<dbReference type="InterPro" id="IPR046913">
    <property type="entry name" value="ABC-3C_CTD7"/>
</dbReference>
<feature type="domain" description="ABC-three component systems C-terminal" evidence="1">
    <location>
        <begin position="272"/>
        <end position="398"/>
    </location>
</feature>
<organism evidence="2 3">
    <name type="scientific">Primorskyibacter flagellatus</name>
    <dbReference type="NCBI Taxonomy" id="1387277"/>
    <lineage>
        <taxon>Bacteria</taxon>
        <taxon>Pseudomonadati</taxon>
        <taxon>Pseudomonadota</taxon>
        <taxon>Alphaproteobacteria</taxon>
        <taxon>Rhodobacterales</taxon>
        <taxon>Roseobacteraceae</taxon>
        <taxon>Primorskyibacter</taxon>
    </lineage>
</organism>
<evidence type="ECO:0000259" key="1">
    <source>
        <dbReference type="Pfam" id="PF20283"/>
    </source>
</evidence>
<dbReference type="Proteomes" id="UP000612855">
    <property type="component" value="Unassembled WGS sequence"/>
</dbReference>
<dbReference type="Pfam" id="PF20283">
    <property type="entry name" value="CTD7"/>
    <property type="match status" value="1"/>
</dbReference>
<gene>
    <name evidence="2" type="ORF">GCM10011360_39390</name>
</gene>
<protein>
    <recommendedName>
        <fullName evidence="1">ABC-three component systems C-terminal domain-containing protein</fullName>
    </recommendedName>
</protein>
<dbReference type="AlphaFoldDB" id="A0A917AGA3"/>
<accession>A0A917AGA3</accession>
<name>A0A917AGA3_9RHOB</name>
<evidence type="ECO:0000313" key="3">
    <source>
        <dbReference type="Proteomes" id="UP000612855"/>
    </source>
</evidence>
<dbReference type="RefSeq" id="WP_188479546.1">
    <property type="nucleotide sequence ID" value="NZ_BMFJ01000003.1"/>
</dbReference>
<reference evidence="3" key="1">
    <citation type="journal article" date="2019" name="Int. J. Syst. Evol. Microbiol.">
        <title>The Global Catalogue of Microorganisms (GCM) 10K type strain sequencing project: providing services to taxonomists for standard genome sequencing and annotation.</title>
        <authorList>
            <consortium name="The Broad Institute Genomics Platform"/>
            <consortium name="The Broad Institute Genome Sequencing Center for Infectious Disease"/>
            <person name="Wu L."/>
            <person name="Ma J."/>
        </authorList>
    </citation>
    <scope>NUCLEOTIDE SEQUENCE [LARGE SCALE GENOMIC DNA]</scope>
    <source>
        <strain evidence="3">CGMCC 1.12664</strain>
    </source>
</reference>
<evidence type="ECO:0000313" key="2">
    <source>
        <dbReference type="EMBL" id="GGE48389.1"/>
    </source>
</evidence>
<keyword evidence="3" id="KW-1185">Reference proteome</keyword>
<comment type="caution">
    <text evidence="2">The sequence shown here is derived from an EMBL/GenBank/DDBJ whole genome shotgun (WGS) entry which is preliminary data.</text>
</comment>
<proteinExistence type="predicted"/>
<dbReference type="EMBL" id="BMFJ01000003">
    <property type="protein sequence ID" value="GGE48389.1"/>
    <property type="molecule type" value="Genomic_DNA"/>
</dbReference>
<sequence>MTSQSQHDATASALGFRYQERFALLQLLETNDDEAAVAVEALDDVQLKANGVDILEQLKHSLVPNPKPLTIKSVNLWTTFRIWCELLPNLNLECTKFALIAVAPIASNSSLRCLETEGSDRASLSSELQAEAKRVIEDVETAEPEGRTKPHKKKASGAAAFLALSESQRASLLQRVSIQSEVGTISSLEGKLAQRLDTYPKTQRATLAAKLGEWWDRQMLLSFDGKRDRFIKRYELLEQLSEISAMLTSEALLDSFSSKQPPPVFDTHEMLAKQCELVEAKPAMVKLARISEWQARNQRAAWSIEAPSKHSKIVEYDERLVSEWTYRHESACENTEAGNETELVINGQSVLRWVLEEAAQEVGTIESTVTSPFYVRGSYQVLSIEGRVGWHPDYRKRLGFSE</sequence>